<keyword evidence="7 15" id="KW-0479">Metal-binding</keyword>
<dbReference type="SUPFAM" id="SSF46626">
    <property type="entry name" value="Cytochrome c"/>
    <property type="match status" value="1"/>
</dbReference>
<evidence type="ECO:0000256" key="1">
    <source>
        <dbReference type="ARBA" id="ARBA00004434"/>
    </source>
</evidence>
<dbReference type="PROSITE" id="PS51007">
    <property type="entry name" value="CYTC"/>
    <property type="match status" value="1"/>
</dbReference>
<dbReference type="InterPro" id="IPR002326">
    <property type="entry name" value="Cyt_c1"/>
</dbReference>
<keyword evidence="9" id="KW-0249">Electron transport</keyword>
<dbReference type="PANTHER" id="PTHR10266">
    <property type="entry name" value="CYTOCHROME C1"/>
    <property type="match status" value="1"/>
</dbReference>
<dbReference type="GO" id="GO:0009055">
    <property type="term" value="F:electron transfer activity"/>
    <property type="evidence" value="ECO:0007669"/>
    <property type="project" value="InterPro"/>
</dbReference>
<evidence type="ECO:0000256" key="13">
    <source>
        <dbReference type="ARBA" id="ARBA00023136"/>
    </source>
</evidence>
<dbReference type="FunFam" id="1.10.760.10:FF:000002">
    <property type="entry name" value="Cytochrome c1, heme protein"/>
    <property type="match status" value="1"/>
</dbReference>
<keyword evidence="18" id="KW-1185">Reference proteome</keyword>
<dbReference type="EMBL" id="JAYMYQ010000008">
    <property type="protein sequence ID" value="KAK7316108.1"/>
    <property type="molecule type" value="Genomic_DNA"/>
</dbReference>
<accession>A0AAN9KH17</accession>
<protein>
    <recommendedName>
        <fullName evidence="16">Cytochrome c domain-containing protein</fullName>
    </recommendedName>
</protein>
<evidence type="ECO:0000313" key="18">
    <source>
        <dbReference type="Proteomes" id="UP001367508"/>
    </source>
</evidence>
<sequence length="414" mass="45735">MFIRRDEDGTPKLLRLIFKRGLSSTKCPAFTSSFFLSLFVLLLLSPHSSSFDPQFSIDLPFLLTEMAGGVIQQLLRRKLHSHSPLCKTLYFADVVALHDRLRISDSIALPLSIFFFSPLPEILECYNSSFVSSIITKKDAADSSGSNFLGALALFGAGISGFLGFATTASADEAEHGLACPSYPWPHKGILSSYDHSSVRRGHQVYQQVCASCHSMSLISYRDLVGVAYTEQEVKAMAAEIEVVDGPNDEGEMFTRAGKLSDRFPQPYANEAAARFANGGAYPPDLSLITKARHDGQNYAFALLTGYRDPPAGVTIREGLHYNPYFPGGAIAMPKMLNDGAVEYEDGTPATESQMGKDVVTFLSWTAEPEMEERKLMGFKWILILSLALLQAAYYRRLRWSPLKSRKLVLDVIN</sequence>
<feature type="domain" description="Cytochrome c" evidence="16">
    <location>
        <begin position="197"/>
        <end position="304"/>
    </location>
</feature>
<dbReference type="Gene3D" id="1.10.760.10">
    <property type="entry name" value="Cytochrome c-like domain"/>
    <property type="match status" value="1"/>
</dbReference>
<evidence type="ECO:0000256" key="2">
    <source>
        <dbReference type="ARBA" id="ARBA00006488"/>
    </source>
</evidence>
<feature type="binding site" description="covalent" evidence="15">
    <location>
        <position position="213"/>
    </location>
    <ligand>
        <name>heme c</name>
        <dbReference type="ChEBI" id="CHEBI:61717"/>
    </ligand>
</feature>
<keyword evidence="10" id="KW-1133">Transmembrane helix</keyword>
<feature type="binding site" description="covalent" evidence="15">
    <location>
        <position position="210"/>
    </location>
    <ligand>
        <name>heme c</name>
        <dbReference type="ChEBI" id="CHEBI:61717"/>
    </ligand>
</feature>
<keyword evidence="13" id="KW-0472">Membrane</keyword>
<dbReference type="GO" id="GO:0006122">
    <property type="term" value="P:mitochondrial electron transport, ubiquinol to cytochrome c"/>
    <property type="evidence" value="ECO:0007669"/>
    <property type="project" value="TreeGrafter"/>
</dbReference>
<evidence type="ECO:0000256" key="3">
    <source>
        <dbReference type="ARBA" id="ARBA00022448"/>
    </source>
</evidence>
<comment type="subunit">
    <text evidence="14">Component of the ubiquinol-cytochrome c oxidoreductase (cytochrome b-c1 complex, complex III, CIII), a multisubunit enzyme composed of 10 subunits. The complex is composed of 3 respiratory subunits cytochrome b (MT-CYB), cytochrome c1 (CYC1-1 or CYC1-2) and Rieske protein (UCR1-1 or UCR1-2), 2 core protein subunits MPPalpha1 (or MPPalpha2) and MPPB, and 5 low-molecular weight protein subunits QCR7-1 (or QCR7-2), UCRQ-1 (or UCRQ-2), QCR9, UCRY and probably QCR6-1 (or QCR6-2). The complex exists as an obligatory dimer and forms supercomplexes (SCs) in the inner mitochondrial membrane with NADH-ubiquinone oxidoreductase (complex I, CI), resulting in different assemblies (supercomplexes SCI(1)III(2) and SCI(2)III(4)).</text>
</comment>
<dbReference type="InterPro" id="IPR021157">
    <property type="entry name" value="Cyt_c1_TM_anchor_C"/>
</dbReference>
<feature type="binding site" description="covalent" evidence="15">
    <location>
        <position position="333"/>
    </location>
    <ligand>
        <name>heme c</name>
        <dbReference type="ChEBI" id="CHEBI:61717"/>
    </ligand>
</feature>
<keyword evidence="6" id="KW-0812">Transmembrane</keyword>
<evidence type="ECO:0000256" key="11">
    <source>
        <dbReference type="ARBA" id="ARBA00023004"/>
    </source>
</evidence>
<keyword evidence="5" id="KW-0679">Respiratory chain</keyword>
<comment type="cofactor">
    <cofactor evidence="15">
        <name>heme c</name>
        <dbReference type="ChEBI" id="CHEBI:61717"/>
    </cofactor>
    <text evidence="15">Binds 1 heme c group covalently per subunit.</text>
</comment>
<proteinExistence type="inferred from homology"/>
<evidence type="ECO:0000256" key="5">
    <source>
        <dbReference type="ARBA" id="ARBA00022660"/>
    </source>
</evidence>
<organism evidence="17 18">
    <name type="scientific">Canavalia gladiata</name>
    <name type="common">Sword bean</name>
    <name type="synonym">Dolichos gladiatus</name>
    <dbReference type="NCBI Taxonomy" id="3824"/>
    <lineage>
        <taxon>Eukaryota</taxon>
        <taxon>Viridiplantae</taxon>
        <taxon>Streptophyta</taxon>
        <taxon>Embryophyta</taxon>
        <taxon>Tracheophyta</taxon>
        <taxon>Spermatophyta</taxon>
        <taxon>Magnoliopsida</taxon>
        <taxon>eudicotyledons</taxon>
        <taxon>Gunneridae</taxon>
        <taxon>Pentapetalae</taxon>
        <taxon>rosids</taxon>
        <taxon>fabids</taxon>
        <taxon>Fabales</taxon>
        <taxon>Fabaceae</taxon>
        <taxon>Papilionoideae</taxon>
        <taxon>50 kb inversion clade</taxon>
        <taxon>NPAAA clade</taxon>
        <taxon>indigoferoid/millettioid clade</taxon>
        <taxon>Phaseoleae</taxon>
        <taxon>Canavalia</taxon>
    </lineage>
</organism>
<dbReference type="PANTHER" id="PTHR10266:SF3">
    <property type="entry name" value="CYTOCHROME C1, HEME PROTEIN, MITOCHONDRIAL"/>
    <property type="match status" value="1"/>
</dbReference>
<feature type="binding site" description="covalent" evidence="15">
    <location>
        <position position="214"/>
    </location>
    <ligand>
        <name>heme c</name>
        <dbReference type="ChEBI" id="CHEBI:61717"/>
    </ligand>
</feature>
<dbReference type="SUPFAM" id="SSF81496">
    <property type="entry name" value="Cytochrome c1 subunit of cytochrome bc1 complex (Ubiquinol-cytochrome c reductase), transmembrane anchor"/>
    <property type="match status" value="1"/>
</dbReference>
<comment type="similarity">
    <text evidence="2">Belongs to the cytochrome c family.</text>
</comment>
<keyword evidence="4 15" id="KW-0349">Heme</keyword>
<keyword evidence="8" id="KW-0999">Mitochondrion inner membrane</keyword>
<dbReference type="AlphaFoldDB" id="A0AAN9KH17"/>
<dbReference type="GO" id="GO:0020037">
    <property type="term" value="F:heme binding"/>
    <property type="evidence" value="ECO:0007669"/>
    <property type="project" value="InterPro"/>
</dbReference>
<reference evidence="17 18" key="1">
    <citation type="submission" date="2024-01" db="EMBL/GenBank/DDBJ databases">
        <title>The genomes of 5 underutilized Papilionoideae crops provide insights into root nodulation and disease resistanc.</title>
        <authorList>
            <person name="Jiang F."/>
        </authorList>
    </citation>
    <scope>NUCLEOTIDE SEQUENCE [LARGE SCALE GENOMIC DNA]</scope>
    <source>
        <strain evidence="17">LVBAO_FW01</strain>
        <tissue evidence="17">Leaves</tissue>
    </source>
</reference>
<evidence type="ECO:0000256" key="6">
    <source>
        <dbReference type="ARBA" id="ARBA00022692"/>
    </source>
</evidence>
<dbReference type="InterPro" id="IPR009056">
    <property type="entry name" value="Cyt_c-like_dom"/>
</dbReference>
<keyword evidence="3" id="KW-0813">Transport</keyword>
<evidence type="ECO:0000256" key="12">
    <source>
        <dbReference type="ARBA" id="ARBA00023128"/>
    </source>
</evidence>
<gene>
    <name evidence="17" type="ORF">VNO77_34834</name>
</gene>
<dbReference type="PRINTS" id="PR00603">
    <property type="entry name" value="CYTOCHROMEC1"/>
</dbReference>
<comment type="subcellular location">
    <subcellularLocation>
        <location evidence="1">Mitochondrion inner membrane</location>
        <topology evidence="1">Single-pass membrane protein</topology>
    </subcellularLocation>
</comment>
<dbReference type="GO" id="GO:0005743">
    <property type="term" value="C:mitochondrial inner membrane"/>
    <property type="evidence" value="ECO:0007669"/>
    <property type="project" value="UniProtKB-SubCell"/>
</dbReference>
<evidence type="ECO:0000256" key="14">
    <source>
        <dbReference type="ARBA" id="ARBA00063866"/>
    </source>
</evidence>
<evidence type="ECO:0000256" key="15">
    <source>
        <dbReference type="PIRSR" id="PIRSR602326-1"/>
    </source>
</evidence>
<dbReference type="Proteomes" id="UP001367508">
    <property type="component" value="Unassembled WGS sequence"/>
</dbReference>
<evidence type="ECO:0000256" key="7">
    <source>
        <dbReference type="ARBA" id="ARBA00022723"/>
    </source>
</evidence>
<evidence type="ECO:0000256" key="8">
    <source>
        <dbReference type="ARBA" id="ARBA00022792"/>
    </source>
</evidence>
<evidence type="ECO:0000256" key="4">
    <source>
        <dbReference type="ARBA" id="ARBA00022617"/>
    </source>
</evidence>
<evidence type="ECO:0000256" key="9">
    <source>
        <dbReference type="ARBA" id="ARBA00022982"/>
    </source>
</evidence>
<keyword evidence="12" id="KW-0496">Mitochondrion</keyword>
<keyword evidence="11 15" id="KW-0408">Iron</keyword>
<evidence type="ECO:0000313" key="17">
    <source>
        <dbReference type="EMBL" id="KAK7316108.1"/>
    </source>
</evidence>
<dbReference type="GO" id="GO:0046872">
    <property type="term" value="F:metal ion binding"/>
    <property type="evidence" value="ECO:0007669"/>
    <property type="project" value="UniProtKB-KW"/>
</dbReference>
<name>A0AAN9KH17_CANGL</name>
<evidence type="ECO:0000259" key="16">
    <source>
        <dbReference type="PROSITE" id="PS51007"/>
    </source>
</evidence>
<comment type="caution">
    <text evidence="17">The sequence shown here is derived from an EMBL/GenBank/DDBJ whole genome shotgun (WGS) entry which is preliminary data.</text>
</comment>
<dbReference type="Gene3D" id="1.20.5.100">
    <property type="entry name" value="Cytochrome c1, transmembrane anchor, C-terminal"/>
    <property type="match status" value="1"/>
</dbReference>
<dbReference type="Pfam" id="PF02167">
    <property type="entry name" value="Cytochrom_C1"/>
    <property type="match status" value="1"/>
</dbReference>
<dbReference type="InterPro" id="IPR036909">
    <property type="entry name" value="Cyt_c-like_dom_sf"/>
</dbReference>
<dbReference type="FunFam" id="1.20.5.100:FF:000003">
    <property type="entry name" value="Cytochrome c1, heme protein, mitochondrial"/>
    <property type="match status" value="1"/>
</dbReference>
<evidence type="ECO:0000256" key="10">
    <source>
        <dbReference type="ARBA" id="ARBA00022989"/>
    </source>
</evidence>